<gene>
    <name evidence="2" type="ORF">SAMN04488563_5461</name>
</gene>
<dbReference type="OrthoDB" id="5197008at2"/>
<proteinExistence type="predicted"/>
<feature type="region of interest" description="Disordered" evidence="1">
    <location>
        <begin position="138"/>
        <end position="158"/>
    </location>
</feature>
<dbReference type="AlphaFoldDB" id="A0A1H2L8R2"/>
<organism evidence="2 3">
    <name type="scientific">Jiangella alkaliphila</name>
    <dbReference type="NCBI Taxonomy" id="419479"/>
    <lineage>
        <taxon>Bacteria</taxon>
        <taxon>Bacillati</taxon>
        <taxon>Actinomycetota</taxon>
        <taxon>Actinomycetes</taxon>
        <taxon>Jiangellales</taxon>
        <taxon>Jiangellaceae</taxon>
        <taxon>Jiangella</taxon>
    </lineage>
</organism>
<protein>
    <submittedName>
        <fullName evidence="2">Uncharacterized protein</fullName>
    </submittedName>
</protein>
<dbReference type="RefSeq" id="WP_046772406.1">
    <property type="nucleotide sequence ID" value="NZ_LBMC01000061.1"/>
</dbReference>
<reference evidence="3" key="1">
    <citation type="submission" date="2016-10" db="EMBL/GenBank/DDBJ databases">
        <authorList>
            <person name="Varghese N."/>
            <person name="Submissions S."/>
        </authorList>
    </citation>
    <scope>NUCLEOTIDE SEQUENCE [LARGE SCALE GENOMIC DNA]</scope>
    <source>
        <strain evidence="3">DSM 45079</strain>
    </source>
</reference>
<evidence type="ECO:0000313" key="2">
    <source>
        <dbReference type="EMBL" id="SDU77212.1"/>
    </source>
</evidence>
<evidence type="ECO:0000256" key="1">
    <source>
        <dbReference type="SAM" id="MobiDB-lite"/>
    </source>
</evidence>
<name>A0A1H2L8R2_9ACTN</name>
<dbReference type="EMBL" id="LT629791">
    <property type="protein sequence ID" value="SDU77212.1"/>
    <property type="molecule type" value="Genomic_DNA"/>
</dbReference>
<evidence type="ECO:0000313" key="3">
    <source>
        <dbReference type="Proteomes" id="UP000182977"/>
    </source>
</evidence>
<sequence length="158" mass="17418">MSDDPSVRTWDLPIVRALDKVETLAEFEPDRVEWDQFRFWGWRPDRRMDMVSIYAFPPPARVPTFVRFAVDEDGFTVTGPAHRALTVNDVAHRLAVPIQSAELAVATLHAALAAALTEWNAAHAARAIQLAVGPPRQALRPGRHCGPEAQTPPPGIGL</sequence>
<accession>A0A1H2L8R2</accession>
<dbReference type="STRING" id="419479.SAMN04488563_5461"/>
<dbReference type="Proteomes" id="UP000182977">
    <property type="component" value="Chromosome I"/>
</dbReference>
<keyword evidence="3" id="KW-1185">Reference proteome</keyword>